<accession>A0A975CFB6</accession>
<evidence type="ECO:0000313" key="2">
    <source>
        <dbReference type="EMBL" id="QTD44036.1"/>
    </source>
</evidence>
<feature type="region of interest" description="Disordered" evidence="1">
    <location>
        <begin position="82"/>
        <end position="104"/>
    </location>
</feature>
<protein>
    <submittedName>
        <fullName evidence="2">Uncharacterized protein</fullName>
    </submittedName>
</protein>
<sequence length="220" mass="23586">MTFAKTEKGRDALRRRAPGMSAIERQILIVSNGNRDASDLAVIMCRPVEDEIDRLIALGYLARTTGCEHADFSPTGTLLDARSRRHESSVPQGVAPAPADQSATPRSMAGAKMYLMGVLSLQRSMSAVEMAVDMHAAASHDQFLNHAAACLAALTESHGTSYVRRVARKLGRCMPLTHVPVFVEYLRARTVPEVVGAFIDEAGQSGPGLRGFEQPAVAAG</sequence>
<dbReference type="EMBL" id="CP071796">
    <property type="protein sequence ID" value="QTD44036.1"/>
    <property type="molecule type" value="Genomic_DNA"/>
</dbReference>
<dbReference type="RefSeq" id="WP_208007442.1">
    <property type="nucleotide sequence ID" value="NZ_CP071796.1"/>
</dbReference>
<keyword evidence="3" id="KW-1185">Reference proteome</keyword>
<reference evidence="2" key="1">
    <citation type="submission" date="2021-03" db="EMBL/GenBank/DDBJ databases">
        <title>Ottowia sp. 27C isolated from the cloaca of a Giant Asian pond turtle (Heosemys grandis).</title>
        <authorList>
            <person name="Spergser J."/>
            <person name="Busse H.-J."/>
        </authorList>
    </citation>
    <scope>NUCLEOTIDE SEQUENCE</scope>
    <source>
        <strain evidence="2">27C</strain>
    </source>
</reference>
<proteinExistence type="predicted"/>
<dbReference type="Proteomes" id="UP000663903">
    <property type="component" value="Chromosome"/>
</dbReference>
<dbReference type="AlphaFoldDB" id="A0A975CFB6"/>
<evidence type="ECO:0000313" key="3">
    <source>
        <dbReference type="Proteomes" id="UP000663903"/>
    </source>
</evidence>
<dbReference type="KEGG" id="otd:J1M35_12915"/>
<name>A0A975CFB6_9BURK</name>
<gene>
    <name evidence="2" type="ORF">J1M35_12915</name>
</gene>
<organism evidence="2 3">
    <name type="scientific">Ottowia testudinis</name>
    <dbReference type="NCBI Taxonomy" id="2816950"/>
    <lineage>
        <taxon>Bacteria</taxon>
        <taxon>Pseudomonadati</taxon>
        <taxon>Pseudomonadota</taxon>
        <taxon>Betaproteobacteria</taxon>
        <taxon>Burkholderiales</taxon>
        <taxon>Comamonadaceae</taxon>
        <taxon>Ottowia</taxon>
    </lineage>
</organism>
<evidence type="ECO:0000256" key="1">
    <source>
        <dbReference type="SAM" id="MobiDB-lite"/>
    </source>
</evidence>